<dbReference type="PANTHER" id="PTHR47859">
    <property type="entry name" value="PENTATRICOPEPTIDE REPEAT-CONTAINING PROTEIN"/>
    <property type="match status" value="1"/>
</dbReference>
<dbReference type="Proteomes" id="UP000233551">
    <property type="component" value="Unassembled WGS sequence"/>
</dbReference>
<feature type="region of interest" description="Disordered" evidence="3">
    <location>
        <begin position="1"/>
        <end position="52"/>
    </location>
</feature>
<feature type="repeat" description="PPR" evidence="2">
    <location>
        <begin position="622"/>
        <end position="656"/>
    </location>
</feature>
<feature type="compositionally biased region" description="Low complexity" evidence="3">
    <location>
        <begin position="33"/>
        <end position="52"/>
    </location>
</feature>
<protein>
    <submittedName>
        <fullName evidence="4">Uncharacterized protein</fullName>
    </submittedName>
</protein>
<dbReference type="Pfam" id="PF13041">
    <property type="entry name" value="PPR_2"/>
    <property type="match status" value="1"/>
</dbReference>
<proteinExistence type="predicted"/>
<comment type="caution">
    <text evidence="4">The sequence shown here is derived from an EMBL/GenBank/DDBJ whole genome shotgun (WGS) entry which is preliminary data.</text>
</comment>
<dbReference type="STRING" id="22663.A0A2I0JHP3"/>
<accession>A0A2I0JHP3</accession>
<dbReference type="PROSITE" id="PS51375">
    <property type="entry name" value="PPR"/>
    <property type="match status" value="4"/>
</dbReference>
<dbReference type="NCBIfam" id="TIGR00756">
    <property type="entry name" value="PPR"/>
    <property type="match status" value="4"/>
</dbReference>
<feature type="repeat" description="PPR" evidence="2">
    <location>
        <begin position="520"/>
        <end position="554"/>
    </location>
</feature>
<dbReference type="AlphaFoldDB" id="A0A2I0JHP3"/>
<evidence type="ECO:0000313" key="4">
    <source>
        <dbReference type="EMBL" id="PKI55136.1"/>
    </source>
</evidence>
<evidence type="ECO:0000256" key="1">
    <source>
        <dbReference type="ARBA" id="ARBA00022737"/>
    </source>
</evidence>
<dbReference type="InterPro" id="IPR002885">
    <property type="entry name" value="PPR_rpt"/>
</dbReference>
<organism evidence="4 5">
    <name type="scientific">Punica granatum</name>
    <name type="common">Pomegranate</name>
    <dbReference type="NCBI Taxonomy" id="22663"/>
    <lineage>
        <taxon>Eukaryota</taxon>
        <taxon>Viridiplantae</taxon>
        <taxon>Streptophyta</taxon>
        <taxon>Embryophyta</taxon>
        <taxon>Tracheophyta</taxon>
        <taxon>Spermatophyta</taxon>
        <taxon>Magnoliopsida</taxon>
        <taxon>eudicotyledons</taxon>
        <taxon>Gunneridae</taxon>
        <taxon>Pentapetalae</taxon>
        <taxon>rosids</taxon>
        <taxon>malvids</taxon>
        <taxon>Myrtales</taxon>
        <taxon>Lythraceae</taxon>
        <taxon>Punica</taxon>
    </lineage>
</organism>
<dbReference type="Pfam" id="PF13812">
    <property type="entry name" value="PPR_3"/>
    <property type="match status" value="2"/>
</dbReference>
<evidence type="ECO:0000256" key="2">
    <source>
        <dbReference type="PROSITE-ProRule" id="PRU00708"/>
    </source>
</evidence>
<feature type="repeat" description="PPR" evidence="2">
    <location>
        <begin position="779"/>
        <end position="813"/>
    </location>
</feature>
<evidence type="ECO:0000313" key="5">
    <source>
        <dbReference type="Proteomes" id="UP000233551"/>
    </source>
</evidence>
<sequence>SELGGPRNSNPFEPGLVIPDPGPIRPQYGFAIRGSPASSPTPSSTGPRSSTSGNRRLLFLRRLRPLRLHILLPFSLIRFSLLTIAGFSDFALTSLLEHLQWSALGSAQATVLAESREIVEKKMALKLLYKKKWSQGRLGRFEDCRRRSSSSRVDEFREAGRTNSRLNTEFLHGREIELPSVFGFAVNAPCRAGSTRGFGNSSILMAMYRKPWRNITGNLDQFKALATLTGNRSLDRTKKRINIPQQSPIVKALREGDRTRASDMLQKLGRMKHSLRANDFTDILRYCAKSSDPVFAMETWRLIDERKVRLNSYFCMLMVQALCEGGYLEEAFNLLQYLGENRNVYPILHVYNYFLGNAVKRKNVVYAGKCLDLMERRLVGKSEPTYFALLKLAVLQKNKAAVHELWKDYIKHYPANISLLGYFVVSFKELGDLKSAYEILQFLVACAVPIAAFGVKTINGRSRLDIPIPLKNELSFKKWDSKEISNYDEELDGLGSGMGTTSIFRRNIARESVYPIVRVLEDTFNTLLQACAQTRNCSLAEQLVQQMENLGLKRSQRTYDGLLRAVVYEKGFADGMKVLERMQKRNLEPRKSTLATLSKGCSRALELDMAEALLDQLSECPYPYPYNALLKACKTVDELERAVRVFAKMKKAESKPDIVTYELLFSLFGNVNPPYEKGNMFSQAVVAARIKAIEADMAKNNVLHSSTSIRNLLRALGQEGMIKELIRYLRMAEDLFSRYNLQLGTPVYNTVLFALTAAKESNGAIEIFKTMRRCGFPLDNITYNTMISCCCNIGSFRSATAVVSMMIRDGFLPQTLTYTALLKIVLDDNNFDEALDLLDRASSEGDELDVLLFNTVLKKVGDTRKLDLLEYVIEQIRRANIGPDPSTCSYVFTAYTDREFNRMAAEALHVLSVRIITQEGVLPAEKRAEYEDFIFSEDPEAESRIVHLFEDYRDNIAFALMNLRWCAILGLIDSINWAPDQSPWARRISANYEDMMQSPWR</sequence>
<dbReference type="PANTHER" id="PTHR47859:SF1">
    <property type="entry name" value="PENTATRICOPEPTIDE REPEAT-CONTAINING PROTEIN"/>
    <property type="match status" value="1"/>
</dbReference>
<evidence type="ECO:0000256" key="3">
    <source>
        <dbReference type="SAM" id="MobiDB-lite"/>
    </source>
</evidence>
<keyword evidence="1" id="KW-0677">Repeat</keyword>
<dbReference type="InterPro" id="IPR011990">
    <property type="entry name" value="TPR-like_helical_dom_sf"/>
</dbReference>
<feature type="non-terminal residue" evidence="4">
    <location>
        <position position="1"/>
    </location>
</feature>
<gene>
    <name evidence="4" type="ORF">CRG98_024427</name>
</gene>
<dbReference type="EMBL" id="PGOL01001723">
    <property type="protein sequence ID" value="PKI55136.1"/>
    <property type="molecule type" value="Genomic_DNA"/>
</dbReference>
<keyword evidence="5" id="KW-1185">Reference proteome</keyword>
<name>A0A2I0JHP3_PUNGR</name>
<dbReference type="Gene3D" id="1.25.40.10">
    <property type="entry name" value="Tetratricopeptide repeat domain"/>
    <property type="match status" value="4"/>
</dbReference>
<feature type="repeat" description="PPR" evidence="2">
    <location>
        <begin position="555"/>
        <end position="589"/>
    </location>
</feature>
<reference evidence="4 5" key="1">
    <citation type="submission" date="2017-11" db="EMBL/GenBank/DDBJ databases">
        <title>De-novo sequencing of pomegranate (Punica granatum L.) genome.</title>
        <authorList>
            <person name="Akparov Z."/>
            <person name="Amiraslanov A."/>
            <person name="Hajiyeva S."/>
            <person name="Abbasov M."/>
            <person name="Kaur K."/>
            <person name="Hamwieh A."/>
            <person name="Solovyev V."/>
            <person name="Salamov A."/>
            <person name="Braich B."/>
            <person name="Kosarev P."/>
            <person name="Mahmoud A."/>
            <person name="Hajiyev E."/>
            <person name="Babayeva S."/>
            <person name="Izzatullayeva V."/>
            <person name="Mammadov A."/>
            <person name="Mammadov A."/>
            <person name="Sharifova S."/>
            <person name="Ojaghi J."/>
            <person name="Eynullazada K."/>
            <person name="Bayramov B."/>
            <person name="Abdulazimova A."/>
            <person name="Shahmuradov I."/>
        </authorList>
    </citation>
    <scope>NUCLEOTIDE SEQUENCE [LARGE SCALE GENOMIC DNA]</scope>
    <source>
        <strain evidence="5">cv. AG2017</strain>
        <tissue evidence="4">Leaf</tissue>
    </source>
</reference>